<protein>
    <recommendedName>
        <fullName evidence="5">TIR domain-containing protein</fullName>
    </recommendedName>
</protein>
<evidence type="ECO:0000313" key="3">
    <source>
        <dbReference type="EMBL" id="CAC5360192.1"/>
    </source>
</evidence>
<keyword evidence="2" id="KW-0732">Signal</keyword>
<reference evidence="3 4" key="1">
    <citation type="submission" date="2020-06" db="EMBL/GenBank/DDBJ databases">
        <authorList>
            <person name="Li R."/>
            <person name="Bekaert M."/>
        </authorList>
    </citation>
    <scope>NUCLEOTIDE SEQUENCE [LARGE SCALE GENOMIC DNA]</scope>
    <source>
        <strain evidence="3">Wild</strain>
        <strain evidence="4">wild</strain>
    </source>
</reference>
<sequence>MHTTVNRLKILLLLIGAFIYSVNGCLTWNVDGNSIKFICRIRNSSTVNLVDHYGQYVARCAIIGSSGNCSSSSFVKSTIQENVATFNIDRNRKADVNGKWSCLQQDNIFTTEVLTSKDITDSTTVNLFGKIFQDKDVHRILLTCSSCRIPKGKNAEFLMNNSSVDLITFDDDTGKCTHLHGECIADECNCGPSGNTFARMFVLKRPLKTATYFSCDLRFEDKAKSVVFSKVPTVSFNGIEFENRGTRTVITKLTYDHNRPKDKDKGNETVKVVIAVLSASTSLTIILAVGAYLYLKKKRRKKKKSTDEVLPFIERKSEKKQRNGAGTPFIEMIDKTVQIHIEEPIQCNDSLRCVISRDESNPILETYDKSFQVNFEEDRLLPGRSLHHTAQLQESAVITETNDKSFIINVEEDILPHDRVLQDVEQIQESDVITENDEKSDHQKKSFTNTEIYERVLTTLSMDISLSRPAHPAEAKLDVIFMNCDSFIELKWVLRVAEVLEKEFDLHCGIPGIDIESFKCVSETSKVIITFSEKSARIPDALKMAEFLPVVVIVMVEECSIPIQLTNMKCVDATKDTRTWLNQLLIALKLGNP</sequence>
<dbReference type="Proteomes" id="UP000507470">
    <property type="component" value="Unassembled WGS sequence"/>
</dbReference>
<dbReference type="AlphaFoldDB" id="A0A6J8A1U5"/>
<dbReference type="EMBL" id="CACVKT020000551">
    <property type="protein sequence ID" value="CAC5360192.1"/>
    <property type="molecule type" value="Genomic_DNA"/>
</dbReference>
<keyword evidence="4" id="KW-1185">Reference proteome</keyword>
<evidence type="ECO:0000256" key="1">
    <source>
        <dbReference type="SAM" id="Phobius"/>
    </source>
</evidence>
<feature type="signal peptide" evidence="2">
    <location>
        <begin position="1"/>
        <end position="24"/>
    </location>
</feature>
<name>A0A6J8A1U5_MYTCO</name>
<organism evidence="3 4">
    <name type="scientific">Mytilus coruscus</name>
    <name type="common">Sea mussel</name>
    <dbReference type="NCBI Taxonomy" id="42192"/>
    <lineage>
        <taxon>Eukaryota</taxon>
        <taxon>Metazoa</taxon>
        <taxon>Spiralia</taxon>
        <taxon>Lophotrochozoa</taxon>
        <taxon>Mollusca</taxon>
        <taxon>Bivalvia</taxon>
        <taxon>Autobranchia</taxon>
        <taxon>Pteriomorphia</taxon>
        <taxon>Mytilida</taxon>
        <taxon>Mytiloidea</taxon>
        <taxon>Mytilidae</taxon>
        <taxon>Mytilinae</taxon>
        <taxon>Mytilus</taxon>
    </lineage>
</organism>
<keyword evidence="1" id="KW-1133">Transmembrane helix</keyword>
<feature type="transmembrane region" description="Helical" evidence="1">
    <location>
        <begin position="272"/>
        <end position="295"/>
    </location>
</feature>
<evidence type="ECO:0008006" key="5">
    <source>
        <dbReference type="Google" id="ProtNLM"/>
    </source>
</evidence>
<proteinExistence type="predicted"/>
<gene>
    <name evidence="3" type="ORF">MCOR_2750</name>
</gene>
<keyword evidence="1" id="KW-0812">Transmembrane</keyword>
<dbReference type="EMBL" id="CACVKT020000551">
    <property type="protein sequence ID" value="CAC5360191.1"/>
    <property type="molecule type" value="Genomic_DNA"/>
</dbReference>
<feature type="chain" id="PRO_5036388682" description="TIR domain-containing protein" evidence="2">
    <location>
        <begin position="25"/>
        <end position="593"/>
    </location>
</feature>
<dbReference type="OrthoDB" id="10568294at2759"/>
<accession>A0A6J8A1U5</accession>
<evidence type="ECO:0000256" key="2">
    <source>
        <dbReference type="SAM" id="SignalP"/>
    </source>
</evidence>
<keyword evidence="1" id="KW-0472">Membrane</keyword>
<evidence type="ECO:0000313" key="4">
    <source>
        <dbReference type="Proteomes" id="UP000507470"/>
    </source>
</evidence>